<dbReference type="EMBL" id="JBHUOP010000001">
    <property type="protein sequence ID" value="MFD2839149.1"/>
    <property type="molecule type" value="Genomic_DNA"/>
</dbReference>
<keyword evidence="10" id="KW-1185">Reference proteome</keyword>
<evidence type="ECO:0000256" key="4">
    <source>
        <dbReference type="ARBA" id="ARBA00022705"/>
    </source>
</evidence>
<dbReference type="InterPro" id="IPR048466">
    <property type="entry name" value="DNA_pol3_delta-like_C"/>
</dbReference>
<dbReference type="RefSeq" id="WP_377464579.1">
    <property type="nucleotide sequence ID" value="NZ_JBHUOP010000001.1"/>
</dbReference>
<dbReference type="NCBIfam" id="TIGR01128">
    <property type="entry name" value="holA"/>
    <property type="match status" value="1"/>
</dbReference>
<keyword evidence="3 9" id="KW-0548">Nucleotidyltransferase</keyword>
<evidence type="ECO:0000259" key="8">
    <source>
        <dbReference type="Pfam" id="PF21694"/>
    </source>
</evidence>
<dbReference type="PANTHER" id="PTHR34388">
    <property type="entry name" value="DNA POLYMERASE III SUBUNIT DELTA"/>
    <property type="match status" value="1"/>
</dbReference>
<dbReference type="SUPFAM" id="SSF52540">
    <property type="entry name" value="P-loop containing nucleoside triphosphate hydrolases"/>
    <property type="match status" value="1"/>
</dbReference>
<evidence type="ECO:0000313" key="10">
    <source>
        <dbReference type="Proteomes" id="UP001597391"/>
    </source>
</evidence>
<dbReference type="Proteomes" id="UP001597391">
    <property type="component" value="Unassembled WGS sequence"/>
</dbReference>
<keyword evidence="4" id="KW-0235">DNA replication</keyword>
<evidence type="ECO:0000256" key="1">
    <source>
        <dbReference type="ARBA" id="ARBA00012417"/>
    </source>
</evidence>
<evidence type="ECO:0000313" key="9">
    <source>
        <dbReference type="EMBL" id="MFD2839149.1"/>
    </source>
</evidence>
<dbReference type="InterPro" id="IPR005790">
    <property type="entry name" value="DNA_polIII_delta"/>
</dbReference>
<evidence type="ECO:0000256" key="6">
    <source>
        <dbReference type="ARBA" id="ARBA00034754"/>
    </source>
</evidence>
<name>A0ABW5XBP1_9MICO</name>
<reference evidence="10" key="1">
    <citation type="journal article" date="2019" name="Int. J. Syst. Evol. Microbiol.">
        <title>The Global Catalogue of Microorganisms (GCM) 10K type strain sequencing project: providing services to taxonomists for standard genome sequencing and annotation.</title>
        <authorList>
            <consortium name="The Broad Institute Genomics Platform"/>
            <consortium name="The Broad Institute Genome Sequencing Center for Infectious Disease"/>
            <person name="Wu L."/>
            <person name="Ma J."/>
        </authorList>
    </citation>
    <scope>NUCLEOTIDE SEQUENCE [LARGE SCALE GENOMIC DNA]</scope>
    <source>
        <strain evidence="10">KCTC 33576</strain>
    </source>
</reference>
<comment type="similarity">
    <text evidence="6">Belongs to the DNA polymerase HolA subunit family.</text>
</comment>
<comment type="catalytic activity">
    <reaction evidence="7">
        <text>DNA(n) + a 2'-deoxyribonucleoside 5'-triphosphate = DNA(n+1) + diphosphate</text>
        <dbReference type="Rhea" id="RHEA:22508"/>
        <dbReference type="Rhea" id="RHEA-COMP:17339"/>
        <dbReference type="Rhea" id="RHEA-COMP:17340"/>
        <dbReference type="ChEBI" id="CHEBI:33019"/>
        <dbReference type="ChEBI" id="CHEBI:61560"/>
        <dbReference type="ChEBI" id="CHEBI:173112"/>
        <dbReference type="EC" id="2.7.7.7"/>
    </reaction>
</comment>
<gene>
    <name evidence="9" type="primary">holA</name>
    <name evidence="9" type="ORF">ACFSYH_00980</name>
</gene>
<keyword evidence="2 9" id="KW-0808">Transferase</keyword>
<organism evidence="9 10">
    <name type="scientific">Populibacterium corticicola</name>
    <dbReference type="NCBI Taxonomy" id="1812826"/>
    <lineage>
        <taxon>Bacteria</taxon>
        <taxon>Bacillati</taxon>
        <taxon>Actinomycetota</taxon>
        <taxon>Actinomycetes</taxon>
        <taxon>Micrococcales</taxon>
        <taxon>Jonesiaceae</taxon>
        <taxon>Populibacterium</taxon>
    </lineage>
</organism>
<proteinExistence type="inferred from homology"/>
<dbReference type="GO" id="GO:0003887">
    <property type="term" value="F:DNA-directed DNA polymerase activity"/>
    <property type="evidence" value="ECO:0007669"/>
    <property type="project" value="UniProtKB-EC"/>
</dbReference>
<sequence>MATASRSSGSRSSAARSVTWEQAPLAPVVLIQGPEGLLVDRAIEVVTAGAREADPQVERTVLAGAGYQNGTLLLHTSPSLFGEARLIVIDNAEAATDALITDVVSYVGHPPAPDVWLVIAHRGGVRGKKMLDAIKASGAPVVACEALKKDGDKVSFAAQEFKRAGRRATAGAVRALVEALGSDVRELASACQQLIGDVSGTIDESMVEKYYGGRVEATGFKVADAAIAGQTAHAISLLRHALATGADPVPIVAALALKVRTLAKAGALRSGRTAADLGMAPWQADRARKELANWTPDGIARAIQAVAQADAEVKGQGRDPVFAVERAVLVICQSYGR</sequence>
<dbReference type="InterPro" id="IPR027417">
    <property type="entry name" value="P-loop_NTPase"/>
</dbReference>
<dbReference type="Gene3D" id="3.40.50.300">
    <property type="entry name" value="P-loop containing nucleotide triphosphate hydrolases"/>
    <property type="match status" value="1"/>
</dbReference>
<protein>
    <recommendedName>
        <fullName evidence="1">DNA-directed DNA polymerase</fullName>
        <ecNumber evidence="1">2.7.7.7</ecNumber>
    </recommendedName>
</protein>
<dbReference type="Pfam" id="PF21694">
    <property type="entry name" value="DNA_pol3_delta_C"/>
    <property type="match status" value="1"/>
</dbReference>
<evidence type="ECO:0000256" key="7">
    <source>
        <dbReference type="ARBA" id="ARBA00049244"/>
    </source>
</evidence>
<comment type="caution">
    <text evidence="9">The sequence shown here is derived from an EMBL/GenBank/DDBJ whole genome shotgun (WGS) entry which is preliminary data.</text>
</comment>
<feature type="domain" description="DNA polymerase III delta subunit-like C-terminal" evidence="8">
    <location>
        <begin position="218"/>
        <end position="329"/>
    </location>
</feature>
<evidence type="ECO:0000256" key="5">
    <source>
        <dbReference type="ARBA" id="ARBA00022932"/>
    </source>
</evidence>
<evidence type="ECO:0000256" key="3">
    <source>
        <dbReference type="ARBA" id="ARBA00022695"/>
    </source>
</evidence>
<dbReference type="SUPFAM" id="SSF48019">
    <property type="entry name" value="post-AAA+ oligomerization domain-like"/>
    <property type="match status" value="1"/>
</dbReference>
<dbReference type="PANTHER" id="PTHR34388:SF1">
    <property type="entry name" value="DNA POLYMERASE III SUBUNIT DELTA"/>
    <property type="match status" value="1"/>
</dbReference>
<accession>A0ABW5XBP1</accession>
<dbReference type="InterPro" id="IPR008921">
    <property type="entry name" value="DNA_pol3_clamp-load_cplx_C"/>
</dbReference>
<keyword evidence="5" id="KW-0239">DNA-directed DNA polymerase</keyword>
<evidence type="ECO:0000256" key="2">
    <source>
        <dbReference type="ARBA" id="ARBA00022679"/>
    </source>
</evidence>
<dbReference type="EC" id="2.7.7.7" evidence="1"/>
<dbReference type="Gene3D" id="1.20.272.10">
    <property type="match status" value="1"/>
</dbReference>